<protein>
    <submittedName>
        <fullName evidence="1">Uncharacterized protein</fullName>
    </submittedName>
</protein>
<comment type="caution">
    <text evidence="1">The sequence shown here is derived from an EMBL/GenBank/DDBJ whole genome shotgun (WGS) entry which is preliminary data.</text>
</comment>
<evidence type="ECO:0000313" key="2">
    <source>
        <dbReference type="Proteomes" id="UP000260828"/>
    </source>
</evidence>
<dbReference type="Proteomes" id="UP000260828">
    <property type="component" value="Unassembled WGS sequence"/>
</dbReference>
<name>A0A3E3IFS5_9FIRM</name>
<accession>A0A3E3IFS5</accession>
<reference evidence="1 2" key="1">
    <citation type="submission" date="2018-08" db="EMBL/GenBank/DDBJ databases">
        <title>A genome reference for cultivated species of the human gut microbiota.</title>
        <authorList>
            <person name="Zou Y."/>
            <person name="Xue W."/>
            <person name="Luo G."/>
        </authorList>
    </citation>
    <scope>NUCLEOTIDE SEQUENCE [LARGE SCALE GENOMIC DNA]</scope>
    <source>
        <strain evidence="1 2">TF05-12AC</strain>
    </source>
</reference>
<dbReference type="EMBL" id="QVME01000010">
    <property type="protein sequence ID" value="RGE65907.1"/>
    <property type="molecule type" value="Genomic_DNA"/>
</dbReference>
<proteinExistence type="predicted"/>
<gene>
    <name evidence="1" type="ORF">DXC40_15235</name>
</gene>
<evidence type="ECO:0000313" key="1">
    <source>
        <dbReference type="EMBL" id="RGE65907.1"/>
    </source>
</evidence>
<sequence length="66" mass="7871">MRKVRRWTYLLIGFTHVGREVILIHSMSRTRTESCISHTLESIALHLMLKDANEGERYRNTDHFDK</sequence>
<organism evidence="1 2">
    <name type="scientific">Anaerotruncus colihominis</name>
    <dbReference type="NCBI Taxonomy" id="169435"/>
    <lineage>
        <taxon>Bacteria</taxon>
        <taxon>Bacillati</taxon>
        <taxon>Bacillota</taxon>
        <taxon>Clostridia</taxon>
        <taxon>Eubacteriales</taxon>
        <taxon>Oscillospiraceae</taxon>
        <taxon>Anaerotruncus</taxon>
    </lineage>
</organism>
<dbReference type="AlphaFoldDB" id="A0A3E3IFS5"/>